<evidence type="ECO:0000259" key="4">
    <source>
        <dbReference type="PROSITE" id="PS51294"/>
    </source>
</evidence>
<dbReference type="EMBL" id="JBAMMX010000003">
    <property type="protein sequence ID" value="KAK6943568.1"/>
    <property type="molecule type" value="Genomic_DNA"/>
</dbReference>
<evidence type="ECO:0000313" key="6">
    <source>
        <dbReference type="Proteomes" id="UP001370490"/>
    </source>
</evidence>
<comment type="caution">
    <text evidence="5">The sequence shown here is derived from an EMBL/GenBank/DDBJ whole genome shotgun (WGS) entry which is preliminary data.</text>
</comment>
<name>A0AAN8VZB2_9MAGN</name>
<gene>
    <name evidence="5" type="ORF">RJ641_024670</name>
</gene>
<dbReference type="CDD" id="cd00167">
    <property type="entry name" value="SANT"/>
    <property type="match status" value="1"/>
</dbReference>
<reference evidence="5 6" key="1">
    <citation type="submission" date="2023-12" db="EMBL/GenBank/DDBJ databases">
        <title>A high-quality genome assembly for Dillenia turbinata (Dilleniales).</title>
        <authorList>
            <person name="Chanderbali A."/>
        </authorList>
    </citation>
    <scope>NUCLEOTIDE SEQUENCE [LARGE SCALE GENOMIC DNA]</scope>
    <source>
        <strain evidence="5">LSX21</strain>
        <tissue evidence="5">Leaf</tissue>
    </source>
</reference>
<dbReference type="SUPFAM" id="SSF46689">
    <property type="entry name" value="Homeodomain-like"/>
    <property type="match status" value="1"/>
</dbReference>
<dbReference type="InterPro" id="IPR009057">
    <property type="entry name" value="Homeodomain-like_sf"/>
</dbReference>
<dbReference type="GO" id="GO:0000978">
    <property type="term" value="F:RNA polymerase II cis-regulatory region sequence-specific DNA binding"/>
    <property type="evidence" value="ECO:0007669"/>
    <property type="project" value="TreeGrafter"/>
</dbReference>
<dbReference type="PROSITE" id="PS50090">
    <property type="entry name" value="MYB_LIKE"/>
    <property type="match status" value="1"/>
</dbReference>
<dbReference type="SMART" id="SM00717">
    <property type="entry name" value="SANT"/>
    <property type="match status" value="1"/>
</dbReference>
<organism evidence="5 6">
    <name type="scientific">Dillenia turbinata</name>
    <dbReference type="NCBI Taxonomy" id="194707"/>
    <lineage>
        <taxon>Eukaryota</taxon>
        <taxon>Viridiplantae</taxon>
        <taxon>Streptophyta</taxon>
        <taxon>Embryophyta</taxon>
        <taxon>Tracheophyta</taxon>
        <taxon>Spermatophyta</taxon>
        <taxon>Magnoliopsida</taxon>
        <taxon>eudicotyledons</taxon>
        <taxon>Gunneridae</taxon>
        <taxon>Pentapetalae</taxon>
        <taxon>Dilleniales</taxon>
        <taxon>Dilleniaceae</taxon>
        <taxon>Dillenia</taxon>
    </lineage>
</organism>
<accession>A0AAN8VZB2</accession>
<feature type="domain" description="HTH myb-type" evidence="4">
    <location>
        <begin position="37"/>
        <end position="80"/>
    </location>
</feature>
<sequence length="298" mass="33385">MRCTLHYELVQLYLYTLSYQFALLYGHVTNQKVTAYEEDCILIAAHAIHGNKWAVIAKLLPGRTDNAIKNHWNSTLRCLFMRLARLESRSVDMVENNCLDKTRASSEETQSCSNGNSIRSLEGKDVSSMGNMDDYDEYYSRIEVNEANDQSTLFRPLARVSVFNVYKTSKGPDSGFQISRPVPVQGSLGHASKPEVSICRLLEGAYIEGLVPNQCGHDCCDGQRKRMSKSSLLGPEFIEYVESPTFSSHQFVAIANHISNNAWLKCGLDNDSNNMDGIPGSRANVQFSGKQNKRSCKF</sequence>
<evidence type="ECO:0000256" key="1">
    <source>
        <dbReference type="ARBA" id="ARBA00004123"/>
    </source>
</evidence>
<dbReference type="PANTHER" id="PTHR45614">
    <property type="entry name" value="MYB PROTEIN-RELATED"/>
    <property type="match status" value="1"/>
</dbReference>
<proteinExistence type="predicted"/>
<dbReference type="Pfam" id="PF00249">
    <property type="entry name" value="Myb_DNA-binding"/>
    <property type="match status" value="1"/>
</dbReference>
<dbReference type="PROSITE" id="PS51294">
    <property type="entry name" value="HTH_MYB"/>
    <property type="match status" value="1"/>
</dbReference>
<dbReference type="GO" id="GO:0005634">
    <property type="term" value="C:nucleus"/>
    <property type="evidence" value="ECO:0007669"/>
    <property type="project" value="UniProtKB-SubCell"/>
</dbReference>
<feature type="domain" description="Myb-like" evidence="3">
    <location>
        <begin position="37"/>
        <end position="76"/>
    </location>
</feature>
<keyword evidence="6" id="KW-1185">Reference proteome</keyword>
<keyword evidence="2" id="KW-0539">Nucleus</keyword>
<dbReference type="InterPro" id="IPR017930">
    <property type="entry name" value="Myb_dom"/>
</dbReference>
<comment type="subcellular location">
    <subcellularLocation>
        <location evidence="1">Nucleus</location>
    </subcellularLocation>
</comment>
<dbReference type="Gene3D" id="1.10.10.60">
    <property type="entry name" value="Homeodomain-like"/>
    <property type="match status" value="1"/>
</dbReference>
<dbReference type="PANTHER" id="PTHR45614:SF25">
    <property type="entry name" value="MYB PROTEIN"/>
    <property type="match status" value="1"/>
</dbReference>
<dbReference type="AlphaFoldDB" id="A0AAN8VZB2"/>
<evidence type="ECO:0000313" key="5">
    <source>
        <dbReference type="EMBL" id="KAK6943568.1"/>
    </source>
</evidence>
<dbReference type="InterPro" id="IPR050560">
    <property type="entry name" value="MYB_TF"/>
</dbReference>
<protein>
    <submittedName>
        <fullName evidence="5">SANT/Myb domain</fullName>
    </submittedName>
</protein>
<evidence type="ECO:0000259" key="3">
    <source>
        <dbReference type="PROSITE" id="PS50090"/>
    </source>
</evidence>
<evidence type="ECO:0000256" key="2">
    <source>
        <dbReference type="ARBA" id="ARBA00023242"/>
    </source>
</evidence>
<dbReference type="InterPro" id="IPR001005">
    <property type="entry name" value="SANT/Myb"/>
</dbReference>
<dbReference type="Proteomes" id="UP001370490">
    <property type="component" value="Unassembled WGS sequence"/>
</dbReference>
<dbReference type="GO" id="GO:0000981">
    <property type="term" value="F:DNA-binding transcription factor activity, RNA polymerase II-specific"/>
    <property type="evidence" value="ECO:0007669"/>
    <property type="project" value="TreeGrafter"/>
</dbReference>